<keyword evidence="4" id="KW-1185">Reference proteome</keyword>
<evidence type="ECO:0000313" key="3">
    <source>
        <dbReference type="EMBL" id="ABD25116.1"/>
    </source>
</evidence>
<dbReference type="AlphaFoldDB" id="Q2GAK7"/>
<dbReference type="Proteomes" id="UP000009134">
    <property type="component" value="Chromosome"/>
</dbReference>
<reference evidence="4" key="1">
    <citation type="submission" date="2006-01" db="EMBL/GenBank/DDBJ databases">
        <title>Complete sequence of Novosphingobium aromaticivorans DSM 12444.</title>
        <authorList>
            <consortium name="US DOE Joint Genome Institute"/>
            <person name="Copeland A."/>
            <person name="Lucas S."/>
            <person name="Lapidus A."/>
            <person name="Barry K."/>
            <person name="Detter J.C."/>
            <person name="Glavina T."/>
            <person name="Hammon N."/>
            <person name="Israni S."/>
            <person name="Pitluck S."/>
            <person name="Chain P."/>
            <person name="Malfatti S."/>
            <person name="Shin M."/>
            <person name="Vergez L."/>
            <person name="Schmutz J."/>
            <person name="Larimer F."/>
            <person name="Land M."/>
            <person name="Kyrpides N."/>
            <person name="Ivanova N."/>
            <person name="Fredrickson J."/>
            <person name="Balkwill D."/>
            <person name="Romine M.F."/>
            <person name="Richardson P."/>
        </authorList>
    </citation>
    <scope>NUCLEOTIDE SEQUENCE [LARGE SCALE GENOMIC DNA]</scope>
    <source>
        <strain evidence="4">ATCC 700278 / DSM 12444 / CCUG 56034 / CIP 105152 / NBRC 16084 / F199</strain>
    </source>
</reference>
<gene>
    <name evidence="3" type="ordered locus">Saro_0669</name>
</gene>
<keyword evidence="2" id="KW-1133">Transmembrane helix</keyword>
<dbReference type="KEGG" id="nar:Saro_0669"/>
<keyword evidence="2" id="KW-0812">Transmembrane</keyword>
<name>Q2GAK7_NOVAD</name>
<keyword evidence="2" id="KW-0472">Membrane</keyword>
<dbReference type="STRING" id="279238.Saro_0669"/>
<evidence type="ECO:0008006" key="5">
    <source>
        <dbReference type="Google" id="ProtNLM"/>
    </source>
</evidence>
<dbReference type="HOGENOM" id="CLU_412689_0_0_5"/>
<dbReference type="InterPro" id="IPR011050">
    <property type="entry name" value="Pectin_lyase_fold/virulence"/>
</dbReference>
<evidence type="ECO:0000256" key="1">
    <source>
        <dbReference type="SAM" id="MobiDB-lite"/>
    </source>
</evidence>
<dbReference type="RefSeq" id="WP_011444330.1">
    <property type="nucleotide sequence ID" value="NC_007794.1"/>
</dbReference>
<dbReference type="SUPFAM" id="SSF51126">
    <property type="entry name" value="Pectin lyase-like"/>
    <property type="match status" value="1"/>
</dbReference>
<organism evidence="3 4">
    <name type="scientific">Novosphingobium aromaticivorans (strain ATCC 700278 / DSM 12444 / CCUG 56034 / CIP 105152 / NBRC 16084 / F199)</name>
    <dbReference type="NCBI Taxonomy" id="279238"/>
    <lineage>
        <taxon>Bacteria</taxon>
        <taxon>Pseudomonadati</taxon>
        <taxon>Pseudomonadota</taxon>
        <taxon>Alphaproteobacteria</taxon>
        <taxon>Sphingomonadales</taxon>
        <taxon>Sphingomonadaceae</taxon>
        <taxon>Novosphingobium</taxon>
    </lineage>
</organism>
<feature type="transmembrane region" description="Helical" evidence="2">
    <location>
        <begin position="555"/>
        <end position="573"/>
    </location>
</feature>
<protein>
    <recommendedName>
        <fullName evidence="5">Right handed beta helix domain-containing protein</fullName>
    </recommendedName>
</protein>
<proteinExistence type="predicted"/>
<dbReference type="InterPro" id="IPR012334">
    <property type="entry name" value="Pectin_lyas_fold"/>
</dbReference>
<feature type="compositionally biased region" description="Polar residues" evidence="1">
    <location>
        <begin position="1"/>
        <end position="11"/>
    </location>
</feature>
<feature type="region of interest" description="Disordered" evidence="1">
    <location>
        <begin position="1"/>
        <end position="25"/>
    </location>
</feature>
<dbReference type="EMBL" id="CP000248">
    <property type="protein sequence ID" value="ABD25116.1"/>
    <property type="molecule type" value="Genomic_DNA"/>
</dbReference>
<accession>Q2GAK7</accession>
<sequence length="665" mass="73588">MNSRPPRTASGTIAKFPFGRQPGHDAGTDGDVFVDAVDGLDTNDGLSPETAVRTIERGRQIICAMEGDRTMRIMGDGVKYREAVTTNSYNPFPNPKLTSLTVKGYGTDLPWVSGAEIVRGFAPCSEEDAAILGKNWRNVFKATFPADLITGHKSYWRMMTTENGVPLKLAQVRGNEKVPAFFLDSVLTMMSSATDPTISAALNAENQIATIRHDALLPKYTDRQLEQAVAAVHVFPNFVRALRVESVSDSVLHIEPNTFHFGGSKEYHYNLLNLAAEIEKGGWAYRLEGGRITLYVWPRDPRNLKSGIEVAARKFAWKHSNNTRAVHFENIGFEMCANDRAAADGILLNLNYGDNITVSQCHFRLLSGEQNQMLYVKWGNNIRVEYCSFELGQGTYGCNMDGPSAKMATGNRLVNCFFSDLSFTPSRHQKQSLMAVANNYIRRTSAAGHANTNDFKGGCDRCLCLGLVTDMSEQGRPYQGYATNQGSSRILYLHSILPTNSDGRAYMDQTTSRDVLPHAGGDNALINCWVPHERDGKWTTFGAIMVGRTLPASNWLVLNCIAPTIVAAGGYVFRRNNLLTDAKAKAADASETVLEYRAVYSDPDNRNWAAKSGSPLDCKKGYPVAAILEQWEELFPDVDFRHDPWGRAWDPMNPGIGPWGRPWAL</sequence>
<evidence type="ECO:0000313" key="4">
    <source>
        <dbReference type="Proteomes" id="UP000009134"/>
    </source>
</evidence>
<dbReference type="Gene3D" id="2.160.20.10">
    <property type="entry name" value="Single-stranded right-handed beta-helix, Pectin lyase-like"/>
    <property type="match status" value="1"/>
</dbReference>
<evidence type="ECO:0000256" key="2">
    <source>
        <dbReference type="SAM" id="Phobius"/>
    </source>
</evidence>